<evidence type="ECO:0000313" key="2">
    <source>
        <dbReference type="Proteomes" id="UP000790377"/>
    </source>
</evidence>
<protein>
    <submittedName>
        <fullName evidence="1">Uncharacterized protein</fullName>
    </submittedName>
</protein>
<dbReference type="Proteomes" id="UP000790377">
    <property type="component" value="Unassembled WGS sequence"/>
</dbReference>
<name>A0ACB8AHU3_9AGAM</name>
<reference evidence="1" key="1">
    <citation type="journal article" date="2021" name="New Phytol.">
        <title>Evolutionary innovations through gain and loss of genes in the ectomycorrhizal Boletales.</title>
        <authorList>
            <person name="Wu G."/>
            <person name="Miyauchi S."/>
            <person name="Morin E."/>
            <person name="Kuo A."/>
            <person name="Drula E."/>
            <person name="Varga T."/>
            <person name="Kohler A."/>
            <person name="Feng B."/>
            <person name="Cao Y."/>
            <person name="Lipzen A."/>
            <person name="Daum C."/>
            <person name="Hundley H."/>
            <person name="Pangilinan J."/>
            <person name="Johnson J."/>
            <person name="Barry K."/>
            <person name="LaButti K."/>
            <person name="Ng V."/>
            <person name="Ahrendt S."/>
            <person name="Min B."/>
            <person name="Choi I.G."/>
            <person name="Park H."/>
            <person name="Plett J.M."/>
            <person name="Magnuson J."/>
            <person name="Spatafora J.W."/>
            <person name="Nagy L.G."/>
            <person name="Henrissat B."/>
            <person name="Grigoriev I.V."/>
            <person name="Yang Z.L."/>
            <person name="Xu J."/>
            <person name="Martin F.M."/>
        </authorList>
    </citation>
    <scope>NUCLEOTIDE SEQUENCE</scope>
    <source>
        <strain evidence="1">ATCC 28755</strain>
    </source>
</reference>
<comment type="caution">
    <text evidence="1">The sequence shown here is derived from an EMBL/GenBank/DDBJ whole genome shotgun (WGS) entry which is preliminary data.</text>
</comment>
<accession>A0ACB8AHU3</accession>
<dbReference type="EMBL" id="MU267643">
    <property type="protein sequence ID" value="KAH7912820.1"/>
    <property type="molecule type" value="Genomic_DNA"/>
</dbReference>
<gene>
    <name evidence="1" type="ORF">BJ138DRAFT_1178551</name>
</gene>
<keyword evidence="2" id="KW-1185">Reference proteome</keyword>
<proteinExistence type="predicted"/>
<evidence type="ECO:0000313" key="1">
    <source>
        <dbReference type="EMBL" id="KAH7912820.1"/>
    </source>
</evidence>
<organism evidence="1 2">
    <name type="scientific">Hygrophoropsis aurantiaca</name>
    <dbReference type="NCBI Taxonomy" id="72124"/>
    <lineage>
        <taxon>Eukaryota</taxon>
        <taxon>Fungi</taxon>
        <taxon>Dikarya</taxon>
        <taxon>Basidiomycota</taxon>
        <taxon>Agaricomycotina</taxon>
        <taxon>Agaricomycetes</taxon>
        <taxon>Agaricomycetidae</taxon>
        <taxon>Boletales</taxon>
        <taxon>Coniophorineae</taxon>
        <taxon>Hygrophoropsidaceae</taxon>
        <taxon>Hygrophoropsis</taxon>
    </lineage>
</organism>
<sequence length="530" mass="59550">MLPAANLQLRGLYDTTVEFFASRSPAFSFSVFSKDDTDSDSSDSPLTPKDSPFPDPVARLQEECAFLREKLDVAERTHCHSTCSCRSSAIATIYSMRREHDATKGELSRSHAEISRWEDRCKMLERMLKETKDLVRARDMEIDSLRKDKERLTAERHSRERAIAEERRRSQDAFHQRSNSSHSLIRLSADWSATHEPETISINGHRSSGSVDSSGSARDNMSSVSEEERAHMRSMENFLTKTDLWSGAQVIQAVQDLNSEVLQFAASATELCTFNKQRCTPTKLGQTTNEVATRIGPALSRILATRDHSQDPMLVQLALQGCISFCISRALSSFCIGYQSKANITLTQIYTHMFQAEPQPTSSRWRALTHKHIHDIHPELDDYAVNEMTETILRWSLDIFVISGSTHHQQIASTQESFRNRFGTQVRRISSAACRLAKVTREEIMSTSFEVVAVDNGKPFDGQEMSDAFEDYGTSKGMVLCTTELGLRCSTKKQASEVVGPTDEGAIEKRLLLRPKVVLESAVDVIDPPK</sequence>